<dbReference type="FunFam" id="1.10.630.10:FF:000018">
    <property type="entry name" value="Cytochrome P450 monooxygenase"/>
    <property type="match status" value="1"/>
</dbReference>
<evidence type="ECO:0000313" key="8">
    <source>
        <dbReference type="EMBL" id="MPY51434.1"/>
    </source>
</evidence>
<reference evidence="8 9" key="1">
    <citation type="submission" date="2019-09" db="EMBL/GenBank/DDBJ databases">
        <authorList>
            <person name="Duangmal K."/>
            <person name="Teo W.F.A."/>
            <person name="Lipun K."/>
        </authorList>
    </citation>
    <scope>NUCLEOTIDE SEQUENCE [LARGE SCALE GENOMIC DNA]</scope>
    <source>
        <strain evidence="8 9">K1PN6</strain>
    </source>
</reference>
<keyword evidence="2 7" id="KW-0349">Heme</keyword>
<dbReference type="InterPro" id="IPR002397">
    <property type="entry name" value="Cyt_P450_B"/>
</dbReference>
<keyword evidence="4 7" id="KW-0560">Oxidoreductase</keyword>
<protein>
    <submittedName>
        <fullName evidence="8">Cytochrome P450</fullName>
    </submittedName>
</protein>
<accession>A0A5N8WXL9</accession>
<dbReference type="GO" id="GO:0020037">
    <property type="term" value="F:heme binding"/>
    <property type="evidence" value="ECO:0007669"/>
    <property type="project" value="InterPro"/>
</dbReference>
<evidence type="ECO:0000256" key="1">
    <source>
        <dbReference type="ARBA" id="ARBA00010617"/>
    </source>
</evidence>
<dbReference type="SUPFAM" id="SSF48264">
    <property type="entry name" value="Cytochrome P450"/>
    <property type="match status" value="1"/>
</dbReference>
<comment type="similarity">
    <text evidence="1 7">Belongs to the cytochrome P450 family.</text>
</comment>
<evidence type="ECO:0000256" key="6">
    <source>
        <dbReference type="ARBA" id="ARBA00023033"/>
    </source>
</evidence>
<dbReference type="InterPro" id="IPR036396">
    <property type="entry name" value="Cyt_P450_sf"/>
</dbReference>
<dbReference type="InterPro" id="IPR001128">
    <property type="entry name" value="Cyt_P450"/>
</dbReference>
<dbReference type="AlphaFoldDB" id="A0A5N8WXL9"/>
<dbReference type="PANTHER" id="PTHR46696">
    <property type="entry name" value="P450, PUTATIVE (EUROFUNG)-RELATED"/>
    <property type="match status" value="1"/>
</dbReference>
<dbReference type="Proteomes" id="UP000373149">
    <property type="component" value="Unassembled WGS sequence"/>
</dbReference>
<evidence type="ECO:0000256" key="4">
    <source>
        <dbReference type="ARBA" id="ARBA00023002"/>
    </source>
</evidence>
<evidence type="ECO:0000256" key="2">
    <source>
        <dbReference type="ARBA" id="ARBA00022617"/>
    </source>
</evidence>
<evidence type="ECO:0000256" key="5">
    <source>
        <dbReference type="ARBA" id="ARBA00023004"/>
    </source>
</evidence>
<dbReference type="Gene3D" id="1.10.630.10">
    <property type="entry name" value="Cytochrome P450"/>
    <property type="match status" value="1"/>
</dbReference>
<evidence type="ECO:0000256" key="7">
    <source>
        <dbReference type="RuleBase" id="RU000461"/>
    </source>
</evidence>
<evidence type="ECO:0000313" key="9">
    <source>
        <dbReference type="Proteomes" id="UP000373149"/>
    </source>
</evidence>
<evidence type="ECO:0000256" key="3">
    <source>
        <dbReference type="ARBA" id="ARBA00022723"/>
    </source>
</evidence>
<keyword evidence="9" id="KW-1185">Reference proteome</keyword>
<name>A0A5N8WXL9_9ACTN</name>
<proteinExistence type="inferred from homology"/>
<dbReference type="InterPro" id="IPR017972">
    <property type="entry name" value="Cyt_P450_CS"/>
</dbReference>
<keyword evidence="6 7" id="KW-0503">Monooxygenase</keyword>
<dbReference type="GO" id="GO:0016705">
    <property type="term" value="F:oxidoreductase activity, acting on paired donors, with incorporation or reduction of molecular oxygen"/>
    <property type="evidence" value="ECO:0007669"/>
    <property type="project" value="InterPro"/>
</dbReference>
<dbReference type="RefSeq" id="WP_322620637.1">
    <property type="nucleotide sequence ID" value="NZ_VMNX01000096.1"/>
</dbReference>
<dbReference type="PRINTS" id="PR00359">
    <property type="entry name" value="BP450"/>
</dbReference>
<dbReference type="PRINTS" id="PR00385">
    <property type="entry name" value="P450"/>
</dbReference>
<sequence>MTEPHDEGSSAPAFPVPRTCPYRLPDEYVGLRESEPVSKVTLPTGREAWILTRYEDVRAALNDPRLSSDRGDPDYPMLVEIAKSDKDSNLSIAGMDAPEHTRARGAVVGEFTVRRMEAMRPRIQAIVDQCVDAMLAGPKPADLVRAVSFPVPSLVICELLGVPYTDHAFFEDRTSTMLSMTLPPLTRQRAFKELQAYLDELVTSKEKDPTDDLLGRQIVKARKKDAYDRDALADLAFLLLTAGHDTTGNMISLGTLALLERPELRARLLDDPAGTPDVVEELLRYFTITDIITARVAKEDVEIGGRTIRAGEGVFALGGAANRDPAAFANPEEIDVERGARQHLAFGYGPHQCLGQSLARIELEIVYTTLLRRIPDLRLATEADSLPLKNDVAIFGLRELPVTW</sequence>
<comment type="caution">
    <text evidence="8">The sequence shown here is derived from an EMBL/GenBank/DDBJ whole genome shotgun (WGS) entry which is preliminary data.</text>
</comment>
<organism evidence="8 9">
    <name type="scientific">Streptomyces acidicola</name>
    <dbReference type="NCBI Taxonomy" id="2596892"/>
    <lineage>
        <taxon>Bacteria</taxon>
        <taxon>Bacillati</taxon>
        <taxon>Actinomycetota</taxon>
        <taxon>Actinomycetes</taxon>
        <taxon>Kitasatosporales</taxon>
        <taxon>Streptomycetaceae</taxon>
        <taxon>Streptomyces</taxon>
    </lineage>
</organism>
<dbReference type="GO" id="GO:0005506">
    <property type="term" value="F:iron ion binding"/>
    <property type="evidence" value="ECO:0007669"/>
    <property type="project" value="InterPro"/>
</dbReference>
<dbReference type="PANTHER" id="PTHR46696:SF1">
    <property type="entry name" value="CYTOCHROME P450 YJIB-RELATED"/>
    <property type="match status" value="1"/>
</dbReference>
<gene>
    <name evidence="8" type="ORF">FPZ41_23880</name>
</gene>
<keyword evidence="5 7" id="KW-0408">Iron</keyword>
<dbReference type="Pfam" id="PF00067">
    <property type="entry name" value="p450"/>
    <property type="match status" value="1"/>
</dbReference>
<dbReference type="GO" id="GO:0004497">
    <property type="term" value="F:monooxygenase activity"/>
    <property type="evidence" value="ECO:0007669"/>
    <property type="project" value="UniProtKB-KW"/>
</dbReference>
<keyword evidence="3 7" id="KW-0479">Metal-binding</keyword>
<dbReference type="CDD" id="cd11030">
    <property type="entry name" value="CYP105-like"/>
    <property type="match status" value="1"/>
</dbReference>
<dbReference type="PROSITE" id="PS00086">
    <property type="entry name" value="CYTOCHROME_P450"/>
    <property type="match status" value="1"/>
</dbReference>
<dbReference type="EMBL" id="VMNX01000096">
    <property type="protein sequence ID" value="MPY51434.1"/>
    <property type="molecule type" value="Genomic_DNA"/>
</dbReference>